<protein>
    <submittedName>
        <fullName evidence="9">8-oxo-dGTP pyrophosphatase MutT (NUDIX family)</fullName>
    </submittedName>
</protein>
<keyword evidence="6" id="KW-0464">Manganese</keyword>
<dbReference type="Pfam" id="PF00293">
    <property type="entry name" value="NUDIX"/>
    <property type="match status" value="1"/>
</dbReference>
<accession>A0A841GLG3</accession>
<dbReference type="InterPro" id="IPR015797">
    <property type="entry name" value="NUDIX_hydrolase-like_dom_sf"/>
</dbReference>
<keyword evidence="10" id="KW-1185">Reference proteome</keyword>
<dbReference type="GO" id="GO:0010945">
    <property type="term" value="F:coenzyme A diphosphatase activity"/>
    <property type="evidence" value="ECO:0007669"/>
    <property type="project" value="InterPro"/>
</dbReference>
<name>A0A841GLG3_9BACT</name>
<reference evidence="9 10" key="1">
    <citation type="submission" date="2020-08" db="EMBL/GenBank/DDBJ databases">
        <title>Genomic Encyclopedia of Type Strains, Phase IV (KMG-IV): sequencing the most valuable type-strain genomes for metagenomic binning, comparative biology and taxonomic classification.</title>
        <authorList>
            <person name="Goeker M."/>
        </authorList>
    </citation>
    <scope>NUCLEOTIDE SEQUENCE [LARGE SCALE GENOMIC DNA]</scope>
    <source>
        <strain evidence="9 10">DSM 13481</strain>
    </source>
</reference>
<evidence type="ECO:0000256" key="2">
    <source>
        <dbReference type="ARBA" id="ARBA00001946"/>
    </source>
</evidence>
<sequence length="183" mass="21080">MFIGAEEYAVVVPIVNKKYFLLEIRSNLLRVQPGEIAFPGGKIEYGETPKSAAIRETVEEIGVRPNIISNLPPVYTPFNIIIHPFIGILESSNLNINKYEVEKTIEVPIEIFKSPKYTYDLKVKIIPPSSFSFHLIPNGKDYKWRSGKYKVMFFEYNDHIIWGMTALIAHEAYKRINEKGEKQ</sequence>
<dbReference type="GO" id="GO:0046872">
    <property type="term" value="F:metal ion binding"/>
    <property type="evidence" value="ECO:0007669"/>
    <property type="project" value="UniProtKB-KW"/>
</dbReference>
<dbReference type="PROSITE" id="PS00893">
    <property type="entry name" value="NUDIX_BOX"/>
    <property type="match status" value="1"/>
</dbReference>
<dbReference type="InterPro" id="IPR045121">
    <property type="entry name" value="CoAse"/>
</dbReference>
<evidence type="ECO:0000256" key="5">
    <source>
        <dbReference type="ARBA" id="ARBA00022842"/>
    </source>
</evidence>
<comment type="caution">
    <text evidence="9">The sequence shown here is derived from an EMBL/GenBank/DDBJ whole genome shotgun (WGS) entry which is preliminary data.</text>
</comment>
<dbReference type="PANTHER" id="PTHR12992:SF11">
    <property type="entry name" value="MITOCHONDRIAL COENZYME A DIPHOSPHATASE NUDT8"/>
    <property type="match status" value="1"/>
</dbReference>
<evidence type="ECO:0000259" key="8">
    <source>
        <dbReference type="PROSITE" id="PS51462"/>
    </source>
</evidence>
<evidence type="ECO:0000256" key="7">
    <source>
        <dbReference type="RuleBase" id="RU003476"/>
    </source>
</evidence>
<keyword evidence="5" id="KW-0460">Magnesium</keyword>
<comment type="cofactor">
    <cofactor evidence="2">
        <name>Mg(2+)</name>
        <dbReference type="ChEBI" id="CHEBI:18420"/>
    </cofactor>
</comment>
<comment type="cofactor">
    <cofactor evidence="1">
        <name>Mn(2+)</name>
        <dbReference type="ChEBI" id="CHEBI:29035"/>
    </cofactor>
</comment>
<dbReference type="CDD" id="cd03426">
    <property type="entry name" value="NUDIX_CoAse_Nudt7"/>
    <property type="match status" value="1"/>
</dbReference>
<keyword evidence="3" id="KW-0479">Metal-binding</keyword>
<comment type="similarity">
    <text evidence="7">Belongs to the Nudix hydrolase family.</text>
</comment>
<evidence type="ECO:0000313" key="10">
    <source>
        <dbReference type="Proteomes" id="UP000555828"/>
    </source>
</evidence>
<keyword evidence="4 7" id="KW-0378">Hydrolase</keyword>
<gene>
    <name evidence="9" type="ORF">HNP65_001701</name>
</gene>
<evidence type="ECO:0000256" key="6">
    <source>
        <dbReference type="ARBA" id="ARBA00023211"/>
    </source>
</evidence>
<evidence type="ECO:0000256" key="4">
    <source>
        <dbReference type="ARBA" id="ARBA00022801"/>
    </source>
</evidence>
<dbReference type="PROSITE" id="PS51462">
    <property type="entry name" value="NUDIX"/>
    <property type="match status" value="1"/>
</dbReference>
<dbReference type="EMBL" id="JACHEX010000005">
    <property type="protein sequence ID" value="MBB6063237.1"/>
    <property type="molecule type" value="Genomic_DNA"/>
</dbReference>
<evidence type="ECO:0000256" key="3">
    <source>
        <dbReference type="ARBA" id="ARBA00022723"/>
    </source>
</evidence>
<dbReference type="Gene3D" id="3.90.79.10">
    <property type="entry name" value="Nucleoside Triphosphate Pyrophosphohydrolase"/>
    <property type="match status" value="1"/>
</dbReference>
<dbReference type="InterPro" id="IPR020084">
    <property type="entry name" value="NUDIX_hydrolase_CS"/>
</dbReference>
<dbReference type="PRINTS" id="PR00502">
    <property type="entry name" value="NUDIXFAMILY"/>
</dbReference>
<dbReference type="Proteomes" id="UP000555828">
    <property type="component" value="Unassembled WGS sequence"/>
</dbReference>
<proteinExistence type="inferred from homology"/>
<feature type="domain" description="Nudix hydrolase" evidence="8">
    <location>
        <begin position="5"/>
        <end position="141"/>
    </location>
</feature>
<organism evidence="9 10">
    <name type="scientific">Thermosipho japonicus</name>
    <dbReference type="NCBI Taxonomy" id="90323"/>
    <lineage>
        <taxon>Bacteria</taxon>
        <taxon>Thermotogati</taxon>
        <taxon>Thermotogota</taxon>
        <taxon>Thermotogae</taxon>
        <taxon>Thermotogales</taxon>
        <taxon>Fervidobacteriaceae</taxon>
        <taxon>Thermosipho</taxon>
    </lineage>
</organism>
<dbReference type="RefSeq" id="WP_184619833.1">
    <property type="nucleotide sequence ID" value="NZ_JACHEX010000005.1"/>
</dbReference>
<dbReference type="InterPro" id="IPR000086">
    <property type="entry name" value="NUDIX_hydrolase_dom"/>
</dbReference>
<dbReference type="SUPFAM" id="SSF55811">
    <property type="entry name" value="Nudix"/>
    <property type="match status" value="1"/>
</dbReference>
<evidence type="ECO:0000313" key="9">
    <source>
        <dbReference type="EMBL" id="MBB6063237.1"/>
    </source>
</evidence>
<evidence type="ECO:0000256" key="1">
    <source>
        <dbReference type="ARBA" id="ARBA00001936"/>
    </source>
</evidence>
<dbReference type="AlphaFoldDB" id="A0A841GLG3"/>
<dbReference type="InterPro" id="IPR020476">
    <property type="entry name" value="Nudix_hydrolase"/>
</dbReference>
<dbReference type="PANTHER" id="PTHR12992">
    <property type="entry name" value="NUDIX HYDROLASE"/>
    <property type="match status" value="1"/>
</dbReference>